<evidence type="ECO:0000313" key="4">
    <source>
        <dbReference type="Proteomes" id="UP000276232"/>
    </source>
</evidence>
<keyword evidence="4" id="KW-1185">Reference proteome</keyword>
<accession>A0A3N1HTI6</accession>
<feature type="transmembrane region" description="Helical" evidence="2">
    <location>
        <begin position="24"/>
        <end position="44"/>
    </location>
</feature>
<dbReference type="Proteomes" id="UP000276232">
    <property type="component" value="Unassembled WGS sequence"/>
</dbReference>
<sequence length="72" mass="7704">MPSTAVLAAAGEHHVVNELPMDPFFFGLTAFVALLVLLSVTFAFRSVGFRHAGRDGLHDGPHDGPHDAGDRH</sequence>
<keyword evidence="2" id="KW-0812">Transmembrane</keyword>
<keyword evidence="2" id="KW-1133">Transmembrane helix</keyword>
<name>A0A3N1HTI6_9ACTN</name>
<protein>
    <submittedName>
        <fullName evidence="3">Uncharacterized protein</fullName>
    </submittedName>
</protein>
<dbReference type="EMBL" id="RJKN01000001">
    <property type="protein sequence ID" value="ROP45843.1"/>
    <property type="molecule type" value="Genomic_DNA"/>
</dbReference>
<evidence type="ECO:0000256" key="1">
    <source>
        <dbReference type="SAM" id="MobiDB-lite"/>
    </source>
</evidence>
<dbReference type="OrthoDB" id="5149460at2"/>
<keyword evidence="2" id="KW-0472">Membrane</keyword>
<proteinExistence type="predicted"/>
<feature type="region of interest" description="Disordered" evidence="1">
    <location>
        <begin position="53"/>
        <end position="72"/>
    </location>
</feature>
<evidence type="ECO:0000313" key="3">
    <source>
        <dbReference type="EMBL" id="ROP45843.1"/>
    </source>
</evidence>
<organism evidence="3 4">
    <name type="scientific">Pseudokineococcus lusitanus</name>
    <dbReference type="NCBI Taxonomy" id="763993"/>
    <lineage>
        <taxon>Bacteria</taxon>
        <taxon>Bacillati</taxon>
        <taxon>Actinomycetota</taxon>
        <taxon>Actinomycetes</taxon>
        <taxon>Kineosporiales</taxon>
        <taxon>Kineosporiaceae</taxon>
        <taxon>Pseudokineococcus</taxon>
    </lineage>
</organism>
<comment type="caution">
    <text evidence="3">The sequence shown here is derived from an EMBL/GenBank/DDBJ whole genome shotgun (WGS) entry which is preliminary data.</text>
</comment>
<gene>
    <name evidence="3" type="ORF">EDC03_0453</name>
</gene>
<dbReference type="InParanoid" id="A0A3N1HTI6"/>
<dbReference type="RefSeq" id="WP_123378534.1">
    <property type="nucleotide sequence ID" value="NZ_RJKN01000001.1"/>
</dbReference>
<reference evidence="3 4" key="1">
    <citation type="journal article" date="2015" name="Stand. Genomic Sci.">
        <title>Genomic Encyclopedia of Bacterial and Archaeal Type Strains, Phase III: the genomes of soil and plant-associated and newly described type strains.</title>
        <authorList>
            <person name="Whitman W.B."/>
            <person name="Woyke T."/>
            <person name="Klenk H.P."/>
            <person name="Zhou Y."/>
            <person name="Lilburn T.G."/>
            <person name="Beck B.J."/>
            <person name="De Vos P."/>
            <person name="Vandamme P."/>
            <person name="Eisen J.A."/>
            <person name="Garrity G."/>
            <person name="Hugenholtz P."/>
            <person name="Kyrpides N.C."/>
        </authorList>
    </citation>
    <scope>NUCLEOTIDE SEQUENCE [LARGE SCALE GENOMIC DNA]</scope>
    <source>
        <strain evidence="3 4">CECT 7306</strain>
    </source>
</reference>
<dbReference type="AlphaFoldDB" id="A0A3N1HTI6"/>
<evidence type="ECO:0000256" key="2">
    <source>
        <dbReference type="SAM" id="Phobius"/>
    </source>
</evidence>